<comment type="caution">
    <text evidence="2">The sequence shown here is derived from an EMBL/GenBank/DDBJ whole genome shotgun (WGS) entry which is preliminary data.</text>
</comment>
<gene>
    <name evidence="2" type="ORF">GCM10011579_095920</name>
</gene>
<reference evidence="2 3" key="1">
    <citation type="journal article" date="2014" name="Int. J. Syst. Evol. Microbiol.">
        <title>Complete genome sequence of Corynebacterium casei LMG S-19264T (=DSM 44701T), isolated from a smear-ripened cheese.</title>
        <authorList>
            <consortium name="US DOE Joint Genome Institute (JGI-PGF)"/>
            <person name="Walter F."/>
            <person name="Albersmeier A."/>
            <person name="Kalinowski J."/>
            <person name="Ruckert C."/>
        </authorList>
    </citation>
    <scope>NUCLEOTIDE SEQUENCE [LARGE SCALE GENOMIC DNA]</scope>
    <source>
        <strain evidence="2 3">CGMCC 4.7111</strain>
    </source>
</reference>
<protein>
    <submittedName>
        <fullName evidence="2">Uncharacterized protein</fullName>
    </submittedName>
</protein>
<accession>A0A917YGL1</accession>
<evidence type="ECO:0000313" key="2">
    <source>
        <dbReference type="EMBL" id="GGN95397.1"/>
    </source>
</evidence>
<proteinExistence type="predicted"/>
<name>A0A917YGL1_9ACTN</name>
<feature type="compositionally biased region" description="Acidic residues" evidence="1">
    <location>
        <begin position="20"/>
        <end position="29"/>
    </location>
</feature>
<evidence type="ECO:0000256" key="1">
    <source>
        <dbReference type="SAM" id="MobiDB-lite"/>
    </source>
</evidence>
<feature type="region of interest" description="Disordered" evidence="1">
    <location>
        <begin position="1"/>
        <end position="39"/>
    </location>
</feature>
<dbReference type="Proteomes" id="UP000600365">
    <property type="component" value="Unassembled WGS sequence"/>
</dbReference>
<organism evidence="2 3">
    <name type="scientific">Streptomyces albiflavescens</name>
    <dbReference type="NCBI Taxonomy" id="1623582"/>
    <lineage>
        <taxon>Bacteria</taxon>
        <taxon>Bacillati</taxon>
        <taxon>Actinomycetota</taxon>
        <taxon>Actinomycetes</taxon>
        <taxon>Kitasatosporales</taxon>
        <taxon>Streptomycetaceae</taxon>
        <taxon>Streptomyces</taxon>
    </lineage>
</organism>
<keyword evidence="3" id="KW-1185">Reference proteome</keyword>
<evidence type="ECO:0000313" key="3">
    <source>
        <dbReference type="Proteomes" id="UP000600365"/>
    </source>
</evidence>
<dbReference type="AlphaFoldDB" id="A0A917YGL1"/>
<sequence>MMAAPQGLEALTSNAPDAAGGEDLDDEGEAHDLHAPEIRVLGPVEVTGVSSTGHGPRSAQLAALL</sequence>
<dbReference type="EMBL" id="BMMM01000032">
    <property type="protein sequence ID" value="GGN95397.1"/>
    <property type="molecule type" value="Genomic_DNA"/>
</dbReference>